<evidence type="ECO:0000313" key="4">
    <source>
        <dbReference type="EMBL" id="ETV87401.1"/>
    </source>
</evidence>
<dbReference type="RefSeq" id="XP_009822264.1">
    <property type="nucleotide sequence ID" value="XM_009823962.1"/>
</dbReference>
<dbReference type="PANTHER" id="PTHR44329">
    <property type="entry name" value="SERINE/THREONINE-PROTEIN KINASE TNNI3K-RELATED"/>
    <property type="match status" value="1"/>
</dbReference>
<name>W4H750_APHAT</name>
<dbReference type="PROSITE" id="PS00108">
    <property type="entry name" value="PROTEIN_KINASE_ST"/>
    <property type="match status" value="1"/>
</dbReference>
<dbReference type="SMART" id="SM00220">
    <property type="entry name" value="S_TKc"/>
    <property type="match status" value="1"/>
</dbReference>
<protein>
    <submittedName>
        <fullName evidence="4">TKL protein kinase</fullName>
    </submittedName>
</protein>
<dbReference type="VEuPathDB" id="FungiDB:H257_00994"/>
<dbReference type="GO" id="GO:0005524">
    <property type="term" value="F:ATP binding"/>
    <property type="evidence" value="ECO:0007669"/>
    <property type="project" value="InterPro"/>
</dbReference>
<evidence type="ECO:0000256" key="1">
    <source>
        <dbReference type="SAM" id="MobiDB-lite"/>
    </source>
</evidence>
<proteinExistence type="predicted"/>
<dbReference type="InterPro" id="IPR051681">
    <property type="entry name" value="Ser/Thr_Kinases-Pseudokinases"/>
</dbReference>
<organism evidence="4">
    <name type="scientific">Aphanomyces astaci</name>
    <name type="common">Crayfish plague agent</name>
    <dbReference type="NCBI Taxonomy" id="112090"/>
    <lineage>
        <taxon>Eukaryota</taxon>
        <taxon>Sar</taxon>
        <taxon>Stramenopiles</taxon>
        <taxon>Oomycota</taxon>
        <taxon>Saprolegniomycetes</taxon>
        <taxon>Saprolegniales</taxon>
        <taxon>Verrucalvaceae</taxon>
        <taxon>Aphanomyces</taxon>
    </lineage>
</organism>
<dbReference type="EMBL" id="KI913115">
    <property type="protein sequence ID" value="ETV87401.1"/>
    <property type="molecule type" value="Genomic_DNA"/>
</dbReference>
<dbReference type="InterPro" id="IPR001245">
    <property type="entry name" value="Ser-Thr/Tyr_kinase_cat_dom"/>
</dbReference>
<dbReference type="InterPro" id="IPR008271">
    <property type="entry name" value="Ser/Thr_kinase_AS"/>
</dbReference>
<dbReference type="SUPFAM" id="SSF52058">
    <property type="entry name" value="L domain-like"/>
    <property type="match status" value="1"/>
</dbReference>
<dbReference type="InterPro" id="IPR032675">
    <property type="entry name" value="LRR_dom_sf"/>
</dbReference>
<dbReference type="Pfam" id="PF07714">
    <property type="entry name" value="PK_Tyr_Ser-Thr"/>
    <property type="match status" value="1"/>
</dbReference>
<feature type="domain" description="Protein kinase" evidence="3">
    <location>
        <begin position="473"/>
        <end position="826"/>
    </location>
</feature>
<sequence>MGVQLVLAALDSRPLLRRRQRMMLRRLVWTTAFMGTTAAQNAISADKPACDVNPGALLTKPTLSSRCEQLCTAASLDLLQQAVAKPPPYCLVVDGKLFSAQNTTQDVFTLVDVTKLASSVSHIEGLPSIGLSIYLNNLGVTTMNKSLAYRATKGTDIRATLLDISSNLLTTLSGTTFPSRLMTLIADNNQLTDASNMTAPALSILQLKANEFTAVPSLSIKSLVSLNMDSNAITSLTSAAAAGPWQGIPNITTLSFAHNRLTDLPSTWPPYLQTLCGLLRPPPPFFPSSYSRSLCRNLQHNALTKVNFTALPPSLSFVCLGGNNLTLIAASSAAFEVLKKLSQPHADAGHASSTCDDSAPFASPNLPTPQCPPPTKLETLWGVYPICVTPPTTSSSLDGSKSGASVVVVSVALALIMLLLLAICIQRRRARLSPNWYDEVDHKYYGAVDAALVDNDVRFDDMYAAFQIPAPSIVRHHVLARGGFGIVYLATLHPSPAYPILSAPVSVAMKRMLPEKASELHSVEDFMEEIRLSARLYHKNIVKFIGFSWTTLQNLSALTEYMEHGDLWNYMQATPLFSWGVSKQVHVRINRPRRPPPPPPPPHDHHPSSSSSAMFSKSSFSHSVQSLTSHPASTPSTSDEASGGVVLPVSKFTMLCDVVEALVYLHSMDPVIIHRDLKTKNVLLNGVGVAKLTDFGVSRETSEDTMTAEIGTVAWIAPEVLKGIYYSEKADIYSLGVLISEMDTAEVPYSNLDQIFPEFREPMDIHAAKTRIAMLVVAGDLRPSLTPACPPCIVDIASRCLSYDPHRRPHIHQVWDWLNQVKHAMLAAAAGGV</sequence>
<reference evidence="4" key="1">
    <citation type="submission" date="2013-12" db="EMBL/GenBank/DDBJ databases">
        <title>The Genome Sequence of Aphanomyces astaci APO3.</title>
        <authorList>
            <consortium name="The Broad Institute Genomics Platform"/>
            <person name="Russ C."/>
            <person name="Tyler B."/>
            <person name="van West P."/>
            <person name="Dieguez-Uribeondo J."/>
            <person name="Young S.K."/>
            <person name="Zeng Q."/>
            <person name="Gargeya S."/>
            <person name="Fitzgerald M."/>
            <person name="Abouelleil A."/>
            <person name="Alvarado L."/>
            <person name="Chapman S.B."/>
            <person name="Gainer-Dewar J."/>
            <person name="Goldberg J."/>
            <person name="Griggs A."/>
            <person name="Gujja S."/>
            <person name="Hansen M."/>
            <person name="Howarth C."/>
            <person name="Imamovic A."/>
            <person name="Ireland A."/>
            <person name="Larimer J."/>
            <person name="McCowan C."/>
            <person name="Murphy C."/>
            <person name="Pearson M."/>
            <person name="Poon T.W."/>
            <person name="Priest M."/>
            <person name="Roberts A."/>
            <person name="Saif S."/>
            <person name="Shea T."/>
            <person name="Sykes S."/>
            <person name="Wortman J."/>
            <person name="Nusbaum C."/>
            <person name="Birren B."/>
        </authorList>
    </citation>
    <scope>NUCLEOTIDE SEQUENCE [LARGE SCALE GENOMIC DNA]</scope>
    <source>
        <strain evidence="4">APO3</strain>
    </source>
</reference>
<keyword evidence="4" id="KW-0808">Transferase</keyword>
<dbReference type="GeneID" id="20802990"/>
<dbReference type="GO" id="GO:0004674">
    <property type="term" value="F:protein serine/threonine kinase activity"/>
    <property type="evidence" value="ECO:0007669"/>
    <property type="project" value="TreeGrafter"/>
</dbReference>
<dbReference type="AlphaFoldDB" id="W4H750"/>
<dbReference type="InterPro" id="IPR011009">
    <property type="entry name" value="Kinase-like_dom_sf"/>
</dbReference>
<feature type="transmembrane region" description="Helical" evidence="2">
    <location>
        <begin position="403"/>
        <end position="425"/>
    </location>
</feature>
<evidence type="ECO:0000259" key="3">
    <source>
        <dbReference type="PROSITE" id="PS50011"/>
    </source>
</evidence>
<dbReference type="SUPFAM" id="SSF56112">
    <property type="entry name" value="Protein kinase-like (PK-like)"/>
    <property type="match status" value="1"/>
</dbReference>
<dbReference type="Gene3D" id="1.10.510.10">
    <property type="entry name" value="Transferase(Phosphotransferase) domain 1"/>
    <property type="match status" value="2"/>
</dbReference>
<dbReference type="InterPro" id="IPR000719">
    <property type="entry name" value="Prot_kinase_dom"/>
</dbReference>
<keyword evidence="2" id="KW-0812">Transmembrane</keyword>
<keyword evidence="4" id="KW-0418">Kinase</keyword>
<gene>
    <name evidence="4" type="ORF">H257_00994</name>
</gene>
<dbReference type="STRING" id="112090.W4H750"/>
<evidence type="ECO:0000256" key="2">
    <source>
        <dbReference type="SAM" id="Phobius"/>
    </source>
</evidence>
<dbReference type="Gene3D" id="3.80.10.10">
    <property type="entry name" value="Ribonuclease Inhibitor"/>
    <property type="match status" value="1"/>
</dbReference>
<keyword evidence="2" id="KW-1133">Transmembrane helix</keyword>
<dbReference type="PANTHER" id="PTHR44329:SF214">
    <property type="entry name" value="PROTEIN KINASE DOMAIN-CONTAINING PROTEIN"/>
    <property type="match status" value="1"/>
</dbReference>
<accession>W4H750</accession>
<keyword evidence="2" id="KW-0472">Membrane</keyword>
<dbReference type="OrthoDB" id="4062651at2759"/>
<dbReference type="PROSITE" id="PS50011">
    <property type="entry name" value="PROTEIN_KINASE_DOM"/>
    <property type="match status" value="1"/>
</dbReference>
<feature type="region of interest" description="Disordered" evidence="1">
    <location>
        <begin position="589"/>
        <end position="615"/>
    </location>
</feature>